<dbReference type="GO" id="GO:0030687">
    <property type="term" value="C:preribosome, large subunit precursor"/>
    <property type="evidence" value="ECO:0007669"/>
    <property type="project" value="TreeGrafter"/>
</dbReference>
<reference evidence="10 11" key="1">
    <citation type="submission" date="2016-04" db="EMBL/GenBank/DDBJ databases">
        <title>Evolutionary innovation and constraint leading to complex multicellularity in the Ascomycota.</title>
        <authorList>
            <person name="Cisse O."/>
            <person name="Nguyen A."/>
            <person name="Hewitt D.A."/>
            <person name="Jedd G."/>
            <person name="Stajich J.E."/>
        </authorList>
    </citation>
    <scope>NUCLEOTIDE SEQUENCE [LARGE SCALE GENOMIC DNA]</scope>
    <source>
        <strain evidence="10 11">DAH-3</strain>
    </source>
</reference>
<keyword evidence="2" id="KW-0963">Cytoplasm</keyword>
<gene>
    <name evidence="10" type="ORF">NEOLI_001431</name>
</gene>
<evidence type="ECO:0000256" key="1">
    <source>
        <dbReference type="ARBA" id="ARBA00004496"/>
    </source>
</evidence>
<evidence type="ECO:0000256" key="2">
    <source>
        <dbReference type="ARBA" id="ARBA00022490"/>
    </source>
</evidence>
<dbReference type="GO" id="GO:0042273">
    <property type="term" value="P:ribosomal large subunit biogenesis"/>
    <property type="evidence" value="ECO:0007669"/>
    <property type="project" value="TreeGrafter"/>
</dbReference>
<evidence type="ECO:0000256" key="4">
    <source>
        <dbReference type="ARBA" id="ARBA00022723"/>
    </source>
</evidence>
<feature type="domain" description="C2H2-type" evidence="9">
    <location>
        <begin position="8"/>
        <end position="30"/>
    </location>
</feature>
<dbReference type="Pfam" id="PF12171">
    <property type="entry name" value="zf-C2H2_jaz"/>
    <property type="match status" value="1"/>
</dbReference>
<dbReference type="InterPro" id="IPR041661">
    <property type="entry name" value="ZN622/Rei1/Reh1_Znf-C2H2"/>
</dbReference>
<dbReference type="EMBL" id="LXFE01004413">
    <property type="protein sequence ID" value="OLL21662.1"/>
    <property type="molecule type" value="Genomic_DNA"/>
</dbReference>
<evidence type="ECO:0000259" key="9">
    <source>
        <dbReference type="PROSITE" id="PS00028"/>
    </source>
</evidence>
<accession>A0A1U7LGI8</accession>
<keyword evidence="3" id="KW-0690">Ribosome biogenesis</keyword>
<dbReference type="SMART" id="SM00451">
    <property type="entry name" value="ZnF_U1"/>
    <property type="match status" value="2"/>
</dbReference>
<evidence type="ECO:0000313" key="10">
    <source>
        <dbReference type="EMBL" id="OLL21662.1"/>
    </source>
</evidence>
<dbReference type="AlphaFoldDB" id="A0A1U7LGI8"/>
<dbReference type="Proteomes" id="UP000186594">
    <property type="component" value="Unassembled WGS sequence"/>
</dbReference>
<dbReference type="GO" id="GO:0003676">
    <property type="term" value="F:nucleic acid binding"/>
    <property type="evidence" value="ECO:0007669"/>
    <property type="project" value="InterPro"/>
</dbReference>
<evidence type="ECO:0000256" key="6">
    <source>
        <dbReference type="ARBA" id="ARBA00022771"/>
    </source>
</evidence>
<evidence type="ECO:0000256" key="7">
    <source>
        <dbReference type="ARBA" id="ARBA00022833"/>
    </source>
</evidence>
<proteinExistence type="inferred from homology"/>
<evidence type="ECO:0000256" key="8">
    <source>
        <dbReference type="ARBA" id="ARBA00034126"/>
    </source>
</evidence>
<dbReference type="PROSITE" id="PS00028">
    <property type="entry name" value="ZINC_FINGER_C2H2_1"/>
    <property type="match status" value="2"/>
</dbReference>
<dbReference type="GO" id="GO:0008270">
    <property type="term" value="F:zinc ion binding"/>
    <property type="evidence" value="ECO:0007669"/>
    <property type="project" value="UniProtKB-KW"/>
</dbReference>
<dbReference type="Pfam" id="PF12756">
    <property type="entry name" value="zf-C2H2_2"/>
    <property type="match status" value="1"/>
</dbReference>
<dbReference type="InterPro" id="IPR036236">
    <property type="entry name" value="Znf_C2H2_sf"/>
</dbReference>
<keyword evidence="6" id="KW-0863">Zinc-finger</keyword>
<dbReference type="SMART" id="SM00355">
    <property type="entry name" value="ZnF_C2H2"/>
    <property type="match status" value="4"/>
</dbReference>
<keyword evidence="4" id="KW-0479">Metal-binding</keyword>
<dbReference type="InterPro" id="IPR013087">
    <property type="entry name" value="Znf_C2H2_type"/>
</dbReference>
<dbReference type="GO" id="GO:0005737">
    <property type="term" value="C:cytoplasm"/>
    <property type="evidence" value="ECO:0007669"/>
    <property type="project" value="UniProtKB-SubCell"/>
</dbReference>
<dbReference type="InterPro" id="IPR040025">
    <property type="entry name" value="Znf622/Rei1/Reh1"/>
</dbReference>
<dbReference type="SUPFAM" id="SSF57667">
    <property type="entry name" value="beta-beta-alpha zinc fingers"/>
    <property type="match status" value="1"/>
</dbReference>
<dbReference type="OrthoDB" id="19329at2759"/>
<comment type="similarity">
    <text evidence="8">Belongs to the REI1 family.</text>
</comment>
<dbReference type="PANTHER" id="PTHR13182:SF8">
    <property type="entry name" value="CYTOPLASMIC 60S SUBUNIT BIOGENESIS FACTOR ZNF622"/>
    <property type="match status" value="1"/>
</dbReference>
<comment type="caution">
    <text evidence="10">The sequence shown here is derived from an EMBL/GenBank/DDBJ whole genome shotgun (WGS) entry which is preliminary data.</text>
</comment>
<dbReference type="InterPro" id="IPR022755">
    <property type="entry name" value="Znf_C2H2_jaz"/>
</dbReference>
<dbReference type="PANTHER" id="PTHR13182">
    <property type="entry name" value="ZINC FINGER PROTEIN 622"/>
    <property type="match status" value="1"/>
</dbReference>
<keyword evidence="5" id="KW-0677">Repeat</keyword>
<sequence>MTTHLYTCLACSVGFHTPYLQRDHYRTDWHRYNLKRKVADMPPVTAEIFAQKAIAAQDQSNAEVEKANFVAECRTCSKTYYSENAYANHLSSKRHKSLSKDRPDNLSSVAVKPVKITKSETEDISIEDQITQKLANACMLSPEECLFCTHKAETPDANSSHMKNLHGLFIPESNFLTDLPGLLRYLAEKVAIGNVCLYCQKLCRTLESVRNHMVDKAHCKIAYEDENSQLEISDFYDFRGSYDISDTENPIEGEDCEDWESVSNDSSLDSSDIGQLQTDTYALSLPSGRVLGHRSLRTYYRQYLSRPPVSDATNTHRAIKNGKPSARDLSMIGVSASQRRWAEKHINTFVDHRRREDFKTMMAFRNNHQFVLSETVANL</sequence>
<protein>
    <submittedName>
        <fullName evidence="10">Cytoplasmic 60S subunit biogenesis factor</fullName>
    </submittedName>
</protein>
<evidence type="ECO:0000256" key="3">
    <source>
        <dbReference type="ARBA" id="ARBA00022517"/>
    </source>
</evidence>
<evidence type="ECO:0000313" key="11">
    <source>
        <dbReference type="Proteomes" id="UP000186594"/>
    </source>
</evidence>
<dbReference type="InterPro" id="IPR003604">
    <property type="entry name" value="Matrin/U1-like-C_Znf_C2H2"/>
</dbReference>
<comment type="subcellular location">
    <subcellularLocation>
        <location evidence="1">Cytoplasm</location>
    </subcellularLocation>
</comment>
<name>A0A1U7LGI8_NEOID</name>
<feature type="domain" description="C2H2-type" evidence="9">
    <location>
        <begin position="73"/>
        <end position="95"/>
    </location>
</feature>
<evidence type="ECO:0000256" key="5">
    <source>
        <dbReference type="ARBA" id="ARBA00022737"/>
    </source>
</evidence>
<keyword evidence="11" id="KW-1185">Reference proteome</keyword>
<dbReference type="STRING" id="1198029.A0A1U7LGI8"/>
<dbReference type="OMA" id="TTCLFAH"/>
<keyword evidence="7" id="KW-0862">Zinc</keyword>
<organism evidence="10 11">
    <name type="scientific">Neolecta irregularis (strain DAH-3)</name>
    <dbReference type="NCBI Taxonomy" id="1198029"/>
    <lineage>
        <taxon>Eukaryota</taxon>
        <taxon>Fungi</taxon>
        <taxon>Dikarya</taxon>
        <taxon>Ascomycota</taxon>
        <taxon>Taphrinomycotina</taxon>
        <taxon>Neolectales</taxon>
        <taxon>Neolectaceae</taxon>
        <taxon>Neolecta</taxon>
    </lineage>
</organism>